<gene>
    <name evidence="10" type="ORF">FCM35_KLT14235</name>
</gene>
<evidence type="ECO:0000256" key="3">
    <source>
        <dbReference type="ARBA" id="ARBA00023015"/>
    </source>
</evidence>
<dbReference type="GO" id="GO:0005634">
    <property type="term" value="C:nucleus"/>
    <property type="evidence" value="ECO:0007669"/>
    <property type="project" value="UniProtKB-SubCell"/>
</dbReference>
<dbReference type="NCBIfam" id="TIGR01568">
    <property type="entry name" value="A_thal_3678"/>
    <property type="match status" value="1"/>
</dbReference>
<dbReference type="InterPro" id="IPR038933">
    <property type="entry name" value="Ovate"/>
</dbReference>
<evidence type="ECO:0000313" key="11">
    <source>
        <dbReference type="Proteomes" id="UP000623129"/>
    </source>
</evidence>
<protein>
    <recommendedName>
        <fullName evidence="6">Transcription repressor</fullName>
    </recommendedName>
    <alternativeName>
        <fullName evidence="6">Ovate family protein</fullName>
    </alternativeName>
</protein>
<evidence type="ECO:0000256" key="8">
    <source>
        <dbReference type="SAM" id="SignalP"/>
    </source>
</evidence>
<evidence type="ECO:0000256" key="2">
    <source>
        <dbReference type="ARBA" id="ARBA00022491"/>
    </source>
</evidence>
<dbReference type="Proteomes" id="UP000623129">
    <property type="component" value="Unassembled WGS sequence"/>
</dbReference>
<dbReference type="PANTHER" id="PTHR33057:SF82">
    <property type="entry name" value="TRANSCRIPTION REPRESSOR OFP5"/>
    <property type="match status" value="1"/>
</dbReference>
<evidence type="ECO:0000259" key="9">
    <source>
        <dbReference type="PROSITE" id="PS51754"/>
    </source>
</evidence>
<reference evidence="10" key="1">
    <citation type="submission" date="2020-01" db="EMBL/GenBank/DDBJ databases">
        <title>Genome sequence of Kobresia littledalei, the first chromosome-level genome in the family Cyperaceae.</title>
        <authorList>
            <person name="Qu G."/>
        </authorList>
    </citation>
    <scope>NUCLEOTIDE SEQUENCE</scope>
    <source>
        <strain evidence="10">C.B.Clarke</strain>
        <tissue evidence="10">Leaf</tissue>
    </source>
</reference>
<comment type="function">
    <text evidence="6">Transcriptional repressor that regulates multiple aspects of plant growth and development.</text>
</comment>
<dbReference type="OrthoDB" id="1928390at2759"/>
<dbReference type="PROSITE" id="PS51754">
    <property type="entry name" value="OVATE"/>
    <property type="match status" value="1"/>
</dbReference>
<evidence type="ECO:0000256" key="5">
    <source>
        <dbReference type="ARBA" id="ARBA00023242"/>
    </source>
</evidence>
<dbReference type="InterPro" id="IPR006458">
    <property type="entry name" value="Ovate_C"/>
</dbReference>
<feature type="compositionally biased region" description="Polar residues" evidence="7">
    <location>
        <begin position="38"/>
        <end position="47"/>
    </location>
</feature>
<dbReference type="PANTHER" id="PTHR33057">
    <property type="entry name" value="TRANSCRIPTION REPRESSOR OFP7-RELATED"/>
    <property type="match status" value="1"/>
</dbReference>
<evidence type="ECO:0000256" key="6">
    <source>
        <dbReference type="RuleBase" id="RU367028"/>
    </source>
</evidence>
<feature type="region of interest" description="Disordered" evidence="7">
    <location>
        <begin position="38"/>
        <end position="83"/>
    </location>
</feature>
<keyword evidence="11" id="KW-1185">Reference proteome</keyword>
<keyword evidence="3 6" id="KW-0805">Transcription regulation</keyword>
<evidence type="ECO:0000256" key="7">
    <source>
        <dbReference type="SAM" id="MobiDB-lite"/>
    </source>
</evidence>
<keyword evidence="2 6" id="KW-0678">Repressor</keyword>
<evidence type="ECO:0000313" key="10">
    <source>
        <dbReference type="EMBL" id="KAF3322019.1"/>
    </source>
</evidence>
<feature type="chain" id="PRO_5032318269" description="Transcription repressor" evidence="8">
    <location>
        <begin position="39"/>
        <end position="211"/>
    </location>
</feature>
<feature type="signal peptide" evidence="8">
    <location>
        <begin position="1"/>
        <end position="38"/>
    </location>
</feature>
<dbReference type="Pfam" id="PF04844">
    <property type="entry name" value="Ovate"/>
    <property type="match status" value="1"/>
</dbReference>
<dbReference type="EMBL" id="SWLB01000026">
    <property type="protein sequence ID" value="KAF3322019.1"/>
    <property type="molecule type" value="Genomic_DNA"/>
</dbReference>
<keyword evidence="4 6" id="KW-0804">Transcription</keyword>
<sequence length="211" mass="24272">MRWISPDQIPEQKPEKQHFSLLSCLLSTLLCFSVPCSSKESSQQFPKPQNPKPDLNPETKSHSAPNPKARPHPRARSLQHNFDITRRSKISYKPPNRYGPAVIYGLDPTAQIRRSNSAKAAKVDEKDLEGFAVAKKSSNPEKDFKESMVRMIRLKRISRPEDLENLLACYLVLNSDEYQDVIVKVFRQIWIEISSAKLRSRRRPVHANRRG</sequence>
<feature type="domain" description="OVATE" evidence="9">
    <location>
        <begin position="133"/>
        <end position="192"/>
    </location>
</feature>
<organism evidence="10 11">
    <name type="scientific">Carex littledalei</name>
    <dbReference type="NCBI Taxonomy" id="544730"/>
    <lineage>
        <taxon>Eukaryota</taxon>
        <taxon>Viridiplantae</taxon>
        <taxon>Streptophyta</taxon>
        <taxon>Embryophyta</taxon>
        <taxon>Tracheophyta</taxon>
        <taxon>Spermatophyta</taxon>
        <taxon>Magnoliopsida</taxon>
        <taxon>Liliopsida</taxon>
        <taxon>Poales</taxon>
        <taxon>Cyperaceae</taxon>
        <taxon>Cyperoideae</taxon>
        <taxon>Cariceae</taxon>
        <taxon>Carex</taxon>
        <taxon>Carex subgen. Euthyceras</taxon>
    </lineage>
</organism>
<accession>A0A833VEV3</accession>
<dbReference type="GO" id="GO:0045892">
    <property type="term" value="P:negative regulation of DNA-templated transcription"/>
    <property type="evidence" value="ECO:0007669"/>
    <property type="project" value="UniProtKB-UniRule"/>
</dbReference>
<evidence type="ECO:0000256" key="4">
    <source>
        <dbReference type="ARBA" id="ARBA00023163"/>
    </source>
</evidence>
<name>A0A833VEV3_9POAL</name>
<keyword evidence="8" id="KW-0732">Signal</keyword>
<comment type="caution">
    <text evidence="10">The sequence shown here is derived from an EMBL/GenBank/DDBJ whole genome shotgun (WGS) entry which is preliminary data.</text>
</comment>
<proteinExistence type="predicted"/>
<keyword evidence="5 6" id="KW-0539">Nucleus</keyword>
<comment type="subcellular location">
    <subcellularLocation>
        <location evidence="1 6">Nucleus</location>
    </subcellularLocation>
</comment>
<evidence type="ECO:0000256" key="1">
    <source>
        <dbReference type="ARBA" id="ARBA00004123"/>
    </source>
</evidence>
<dbReference type="AlphaFoldDB" id="A0A833VEV3"/>